<evidence type="ECO:0000256" key="1">
    <source>
        <dbReference type="ARBA" id="ARBA00023239"/>
    </source>
</evidence>
<comment type="caution">
    <text evidence="22">The sequence shown here is derived from an EMBL/GenBank/DDBJ whole genome shotgun (WGS) entry which is preliminary data.</text>
</comment>
<comment type="catalytic activity">
    <reaction evidence="10">
        <text>2-methylpropanal + hydrogen cyanide = (2S)-2-hydroxy-3-methylbutanenitrile</text>
        <dbReference type="Rhea" id="RHEA:77403"/>
        <dbReference type="ChEBI" id="CHEBI:18407"/>
        <dbReference type="ChEBI" id="CHEBI:48943"/>
        <dbReference type="ChEBI" id="CHEBI:197354"/>
    </reaction>
</comment>
<evidence type="ECO:0000256" key="11">
    <source>
        <dbReference type="ARBA" id="ARBA00052511"/>
    </source>
</evidence>
<dbReference type="GO" id="GO:0080030">
    <property type="term" value="F:methyl indole-3-acetate esterase activity"/>
    <property type="evidence" value="ECO:0000318"/>
    <property type="project" value="GO_Central"/>
</dbReference>
<dbReference type="OMA" id="HTDIDMH"/>
<comment type="catalytic activity">
    <reaction evidence="9">
        <text>acrolein + hydrogen cyanide = (2S)-2-hydroxybut-3-enenitrile</text>
        <dbReference type="Rhea" id="RHEA:77411"/>
        <dbReference type="ChEBI" id="CHEBI:15368"/>
        <dbReference type="ChEBI" id="CHEBI:18407"/>
        <dbReference type="ChEBI" id="CHEBI:197356"/>
    </reaction>
</comment>
<evidence type="ECO:0000256" key="4">
    <source>
        <dbReference type="ARBA" id="ARBA00050262"/>
    </source>
</evidence>
<comment type="catalytic activity">
    <reaction evidence="3">
        <text>a monosubstituted aliphatic (S)-hydroxynitrile = an aldehyde + hydrogen cyanide</text>
        <dbReference type="Rhea" id="RHEA:56588"/>
        <dbReference type="ChEBI" id="CHEBI:17478"/>
        <dbReference type="ChEBI" id="CHEBI:18407"/>
        <dbReference type="ChEBI" id="CHEBI:140596"/>
        <dbReference type="EC" id="4.1.2.47"/>
    </reaction>
</comment>
<evidence type="ECO:0000313" key="23">
    <source>
        <dbReference type="Proteomes" id="UP000091857"/>
    </source>
</evidence>
<keyword evidence="23" id="KW-1185">Reference proteome</keyword>
<evidence type="ECO:0000256" key="20">
    <source>
        <dbReference type="ARBA" id="ARBA00079794"/>
    </source>
</evidence>
<dbReference type="EMBL" id="CM004399">
    <property type="protein sequence ID" value="OAY33844.1"/>
    <property type="molecule type" value="Genomic_DNA"/>
</dbReference>
<evidence type="ECO:0000256" key="18">
    <source>
        <dbReference type="ARBA" id="ARBA00076040"/>
    </source>
</evidence>
<evidence type="ECO:0000256" key="13">
    <source>
        <dbReference type="ARBA" id="ARBA00052609"/>
    </source>
</evidence>
<dbReference type="InterPro" id="IPR000073">
    <property type="entry name" value="AB_hydrolase_1"/>
</dbReference>
<evidence type="ECO:0000313" key="22">
    <source>
        <dbReference type="EMBL" id="OAY33844.1"/>
    </source>
</evidence>
<comment type="catalytic activity">
    <reaction evidence="2">
        <text>4-methoxybenzaldehyde + hydrogen cyanide = (2S)-2-hydroxy-2-(4-methoxyphenyl)acetonitrile</text>
        <dbReference type="Rhea" id="RHEA:77447"/>
        <dbReference type="ChEBI" id="CHEBI:18407"/>
        <dbReference type="ChEBI" id="CHEBI:28235"/>
        <dbReference type="ChEBI" id="CHEBI:197328"/>
    </reaction>
</comment>
<evidence type="ECO:0000256" key="8">
    <source>
        <dbReference type="ARBA" id="ARBA00051735"/>
    </source>
</evidence>
<evidence type="ECO:0000256" key="15">
    <source>
        <dbReference type="ARBA" id="ARBA00060885"/>
    </source>
</evidence>
<reference evidence="23" key="1">
    <citation type="journal article" date="2016" name="Nat. Biotechnol.">
        <title>Sequencing wild and cultivated cassava and related species reveals extensive interspecific hybridization and genetic diversity.</title>
        <authorList>
            <person name="Bredeson J.V."/>
            <person name="Lyons J.B."/>
            <person name="Prochnik S.E."/>
            <person name="Wu G.A."/>
            <person name="Ha C.M."/>
            <person name="Edsinger-Gonzales E."/>
            <person name="Grimwood J."/>
            <person name="Schmutz J."/>
            <person name="Rabbi I.Y."/>
            <person name="Egesi C."/>
            <person name="Nauluvula P."/>
            <person name="Lebot V."/>
            <person name="Ndunguru J."/>
            <person name="Mkamilo G."/>
            <person name="Bart R.S."/>
            <person name="Setter T.L."/>
            <person name="Gleadow R.M."/>
            <person name="Kulakow P."/>
            <person name="Ferguson M.E."/>
            <person name="Rounsley S."/>
            <person name="Rokhsar D.S."/>
        </authorList>
    </citation>
    <scope>NUCLEOTIDE SEQUENCE [LARGE SCALE GENOMIC DNA]</scope>
    <source>
        <strain evidence="23">cv. AM560-2</strain>
    </source>
</reference>
<evidence type="ECO:0000256" key="3">
    <source>
        <dbReference type="ARBA" id="ARBA00050241"/>
    </source>
</evidence>
<dbReference type="OrthoDB" id="841813at2759"/>
<organism evidence="22 23">
    <name type="scientific">Manihot esculenta</name>
    <name type="common">Cassava</name>
    <name type="synonym">Jatropha manihot</name>
    <dbReference type="NCBI Taxonomy" id="3983"/>
    <lineage>
        <taxon>Eukaryota</taxon>
        <taxon>Viridiplantae</taxon>
        <taxon>Streptophyta</taxon>
        <taxon>Embryophyta</taxon>
        <taxon>Tracheophyta</taxon>
        <taxon>Spermatophyta</taxon>
        <taxon>Magnoliopsida</taxon>
        <taxon>eudicotyledons</taxon>
        <taxon>Gunneridae</taxon>
        <taxon>Pentapetalae</taxon>
        <taxon>rosids</taxon>
        <taxon>fabids</taxon>
        <taxon>Malpighiales</taxon>
        <taxon>Euphorbiaceae</taxon>
        <taxon>Crotonoideae</taxon>
        <taxon>Manihoteae</taxon>
        <taxon>Manihot</taxon>
    </lineage>
</organism>
<comment type="catalytic activity">
    <reaction evidence="14">
        <text>an aromatic (S)-hydroxynitrile = an aromatic aldehyde + hydrogen cyanide</text>
        <dbReference type="Rhea" id="RHEA:54660"/>
        <dbReference type="ChEBI" id="CHEBI:18407"/>
        <dbReference type="ChEBI" id="CHEBI:33855"/>
        <dbReference type="ChEBI" id="CHEBI:138306"/>
        <dbReference type="EC" id="4.1.2.47"/>
    </reaction>
</comment>
<dbReference type="GO" id="GO:0009696">
    <property type="term" value="P:salicylic acid metabolic process"/>
    <property type="evidence" value="ECO:0000318"/>
    <property type="project" value="GO_Central"/>
</dbReference>
<name>A0A2C9USI9_MANES</name>
<dbReference type="Proteomes" id="UP000091857">
    <property type="component" value="Chromosome 13"/>
</dbReference>
<dbReference type="AlphaFoldDB" id="A0A2C9USI9"/>
<dbReference type="GO" id="GO:0047606">
    <property type="term" value="F:(S)-hydroxynitrile lyase activity"/>
    <property type="evidence" value="ECO:0007669"/>
    <property type="project" value="UniProtKB-EC"/>
</dbReference>
<comment type="catalytic activity">
    <reaction evidence="6">
        <text>formylthiophene + hydrogen cyanide = (2R)-2-hydroxy-2-(thiophen-2-yl)acetonitrile</text>
        <dbReference type="Rhea" id="RHEA:77455"/>
        <dbReference type="ChEBI" id="CHEBI:18407"/>
        <dbReference type="ChEBI" id="CHEBI:87301"/>
        <dbReference type="ChEBI" id="CHEBI:197332"/>
    </reaction>
</comment>
<feature type="domain" description="AB hydrolase-1" evidence="21">
    <location>
        <begin position="7"/>
        <end position="241"/>
    </location>
</feature>
<evidence type="ECO:0000256" key="12">
    <source>
        <dbReference type="ARBA" id="ARBA00052600"/>
    </source>
</evidence>
<comment type="catalytic activity">
    <reaction evidence="12">
        <text>2,2-dimethylpropanal + hydrogen cyanide = (2S)-2-hydroxy-3,3-dimethylbutanenitrile</text>
        <dbReference type="Rhea" id="RHEA:77407"/>
        <dbReference type="ChEBI" id="CHEBI:18407"/>
        <dbReference type="ChEBI" id="CHEBI:141557"/>
        <dbReference type="ChEBI" id="CHEBI:197355"/>
    </reaction>
</comment>
<evidence type="ECO:0000259" key="21">
    <source>
        <dbReference type="Pfam" id="PF12697"/>
    </source>
</evidence>
<proteinExistence type="inferred from homology"/>
<evidence type="ECO:0000256" key="2">
    <source>
        <dbReference type="ARBA" id="ARBA00050104"/>
    </source>
</evidence>
<gene>
    <name evidence="22" type="ORF">MANES_13G129700v8</name>
</gene>
<dbReference type="GO" id="GO:0080031">
    <property type="term" value="F:methyl salicylate esterase activity"/>
    <property type="evidence" value="ECO:0000318"/>
    <property type="project" value="GO_Central"/>
</dbReference>
<comment type="catalytic activity">
    <reaction evidence="7">
        <text>butan-2-one + hydrogen cyanide = 2-hydroxy-2-methylbutanenitrile</text>
        <dbReference type="Rhea" id="RHEA:77467"/>
        <dbReference type="ChEBI" id="CHEBI:18407"/>
        <dbReference type="ChEBI" id="CHEBI:28398"/>
        <dbReference type="ChEBI" id="CHEBI:60954"/>
    </reaction>
    <physiologicalReaction direction="right-to-left" evidence="7">
        <dbReference type="Rhea" id="RHEA:77469"/>
    </physiologicalReaction>
</comment>
<evidence type="ECO:0000256" key="5">
    <source>
        <dbReference type="ARBA" id="ARBA00050358"/>
    </source>
</evidence>
<dbReference type="InterPro" id="IPR045889">
    <property type="entry name" value="MES/HNL"/>
</dbReference>
<protein>
    <recommendedName>
        <fullName evidence="17">(S)-hydroxynitrile lyase</fullName>
        <ecNumber evidence="16">4.1.2.47</ecNumber>
    </recommendedName>
    <alternativeName>
        <fullName evidence="18">2-hydroxy-2-methylpropanenitrile lyase</fullName>
    </alternativeName>
    <alternativeName>
        <fullName evidence="19">Acetone cyanohydrin lyase</fullName>
    </alternativeName>
    <alternativeName>
        <fullName evidence="20">Hydroxynitrile lyase</fullName>
    </alternativeName>
</protein>
<evidence type="ECO:0000256" key="16">
    <source>
        <dbReference type="ARBA" id="ARBA00066572"/>
    </source>
</evidence>
<evidence type="ECO:0000256" key="6">
    <source>
        <dbReference type="ARBA" id="ARBA00050608"/>
    </source>
</evidence>
<evidence type="ECO:0000256" key="19">
    <source>
        <dbReference type="ARBA" id="ARBA00078291"/>
    </source>
</evidence>
<dbReference type="Gramene" id="Manes.13G129700.1.v8.1">
    <property type="protein sequence ID" value="Manes.13G129700.1.v8.1.CDS"/>
    <property type="gene ID" value="Manes.13G129700.v8.1"/>
</dbReference>
<dbReference type="GO" id="GO:0080032">
    <property type="term" value="F:methyl jasmonate esterase activity"/>
    <property type="evidence" value="ECO:0000318"/>
    <property type="project" value="GO_Central"/>
</dbReference>
<dbReference type="PANTHER" id="PTHR10992:SF1030">
    <property type="entry name" value="AB HYDROLASE-1 DOMAIN-CONTAINING PROTEIN"/>
    <property type="match status" value="1"/>
</dbReference>
<dbReference type="GO" id="GO:0009694">
    <property type="term" value="P:jasmonic acid metabolic process"/>
    <property type="evidence" value="ECO:0000318"/>
    <property type="project" value="GO_Central"/>
</dbReference>
<dbReference type="PANTHER" id="PTHR10992">
    <property type="entry name" value="METHYLESTERASE FAMILY MEMBER"/>
    <property type="match status" value="1"/>
</dbReference>
<comment type="similarity">
    <text evidence="15">Belongs to the AB hydrolase superfamily. Hydroxynitrile lyase family.</text>
</comment>
<comment type="catalytic activity">
    <reaction evidence="5">
        <text>benzaldehyde + hydrogen cyanide = (S)-mandelonitrile</text>
        <dbReference type="Rhea" id="RHEA:77427"/>
        <dbReference type="ChEBI" id="CHEBI:17169"/>
        <dbReference type="ChEBI" id="CHEBI:18407"/>
        <dbReference type="ChEBI" id="CHEBI:36941"/>
    </reaction>
</comment>
<evidence type="ECO:0000256" key="17">
    <source>
        <dbReference type="ARBA" id="ARBA00069221"/>
    </source>
</evidence>
<evidence type="ECO:0000256" key="10">
    <source>
        <dbReference type="ARBA" id="ARBA00052033"/>
    </source>
</evidence>
<dbReference type="EC" id="4.1.2.47" evidence="16"/>
<dbReference type="FunFam" id="3.40.50.1820:FF:000051">
    <property type="entry name" value="(S)-hydroxynitrile lyase"/>
    <property type="match status" value="1"/>
</dbReference>
<comment type="catalytic activity">
    <reaction evidence="11">
        <text>3-formylthiophene + hydrogen cyanide = (2S)-2-hydroxy-2-(thiophen-3-yl)acetonitrile</text>
        <dbReference type="Rhea" id="RHEA:77459"/>
        <dbReference type="ChEBI" id="CHEBI:18407"/>
        <dbReference type="ChEBI" id="CHEBI:87611"/>
        <dbReference type="ChEBI" id="CHEBI:197333"/>
    </reaction>
</comment>
<keyword evidence="1" id="KW-0456">Lyase</keyword>
<comment type="catalytic activity">
    <reaction evidence="8">
        <text>a disubstituted aliphatic (S)-hydroxynitrile = a ketone + hydrogen cyanide</text>
        <dbReference type="Rhea" id="RHEA:56592"/>
        <dbReference type="ChEBI" id="CHEBI:17087"/>
        <dbReference type="ChEBI" id="CHEBI:18407"/>
        <dbReference type="ChEBI" id="CHEBI:140597"/>
        <dbReference type="EC" id="4.1.2.47"/>
    </reaction>
</comment>
<evidence type="ECO:0000256" key="9">
    <source>
        <dbReference type="ARBA" id="ARBA00051977"/>
    </source>
</evidence>
<dbReference type="SUPFAM" id="SSF53474">
    <property type="entry name" value="alpha/beta-Hydrolases"/>
    <property type="match status" value="1"/>
</dbReference>
<dbReference type="InterPro" id="IPR029058">
    <property type="entry name" value="AB_hydrolase_fold"/>
</dbReference>
<dbReference type="Pfam" id="PF12697">
    <property type="entry name" value="Abhydrolase_6"/>
    <property type="match status" value="1"/>
</dbReference>
<dbReference type="Gene3D" id="3.40.50.1820">
    <property type="entry name" value="alpha/beta hydrolase"/>
    <property type="match status" value="1"/>
</dbReference>
<sequence length="256" mass="28507">MEKSKHFVLVHGICHGAWNWYKIIALLKAAGHRVTALDLGGCGVNSISISDYLQPLTDFLASLPEEENVILVGHSYGGIAISLAMESFPNKISVAVYVTAFMPNCASPPATLPLEFLKRTPVESLLDFQFFFDDGPEKPPTSAMFGPDSMAANLYQHCQSEDLELAKTLVKPCRLLLKELSEETLLTEEKFGLVDRVFIVCESDKLLKKDLQEWFIENMPTKDVKYIAGADHMVMLSKPIELCHVLLEVAYKVGRT</sequence>
<evidence type="ECO:0000256" key="14">
    <source>
        <dbReference type="ARBA" id="ARBA00052826"/>
    </source>
</evidence>
<comment type="catalytic activity">
    <reaction evidence="13">
        <text>cyclohexanecarbaldehyde + hydrogen cyanide = (2S)-2-cyclohexyl-2-hydroxyacetonitrile</text>
        <dbReference type="Rhea" id="RHEA:77423"/>
        <dbReference type="ChEBI" id="CHEBI:18407"/>
        <dbReference type="ChEBI" id="CHEBI:197359"/>
        <dbReference type="ChEBI" id="CHEBI:197360"/>
    </reaction>
</comment>
<accession>A0A2C9USI9</accession>
<comment type="catalytic activity">
    <reaction evidence="4">
        <text>2-hydroxy-2-methylpropanenitrile = acetone + hydrogen cyanide</text>
        <dbReference type="Rhea" id="RHEA:11932"/>
        <dbReference type="ChEBI" id="CHEBI:15347"/>
        <dbReference type="ChEBI" id="CHEBI:15348"/>
        <dbReference type="ChEBI" id="CHEBI:18407"/>
    </reaction>
    <physiologicalReaction direction="left-to-right" evidence="4">
        <dbReference type="Rhea" id="RHEA:11933"/>
    </physiologicalReaction>
</comment>
<evidence type="ECO:0000256" key="7">
    <source>
        <dbReference type="ARBA" id="ARBA00051647"/>
    </source>
</evidence>